<dbReference type="RefSeq" id="WP_036668090.1">
    <property type="nucleotide sequence ID" value="NZ_CP145892.1"/>
</dbReference>
<dbReference type="PROSITE" id="PS51257">
    <property type="entry name" value="PROKAR_LIPOPROTEIN"/>
    <property type="match status" value="1"/>
</dbReference>
<evidence type="ECO:0000313" key="2">
    <source>
        <dbReference type="EMBL" id="WWP19850.1"/>
    </source>
</evidence>
<organism evidence="2 3">
    <name type="scientific">Paenibacillus amylolyticus</name>
    <dbReference type="NCBI Taxonomy" id="1451"/>
    <lineage>
        <taxon>Bacteria</taxon>
        <taxon>Bacillati</taxon>
        <taxon>Bacillota</taxon>
        <taxon>Bacilli</taxon>
        <taxon>Bacillales</taxon>
        <taxon>Paenibacillaceae</taxon>
        <taxon>Paenibacillus</taxon>
    </lineage>
</organism>
<feature type="domain" description="YtkA-like" evidence="1">
    <location>
        <begin position="36"/>
        <end position="130"/>
    </location>
</feature>
<protein>
    <submittedName>
        <fullName evidence="2">FixH family protein</fullName>
    </submittedName>
</protein>
<dbReference type="InterPro" id="IPR032693">
    <property type="entry name" value="YtkA-like_dom"/>
</dbReference>
<gene>
    <name evidence="2" type="ORF">V6668_25965</name>
</gene>
<dbReference type="Proteomes" id="UP001364764">
    <property type="component" value="Chromosome"/>
</dbReference>
<name>A0ABD8AQG9_PAEAM</name>
<dbReference type="Pfam" id="PF13115">
    <property type="entry name" value="YtkA"/>
    <property type="match status" value="1"/>
</dbReference>
<proteinExistence type="predicted"/>
<evidence type="ECO:0000259" key="1">
    <source>
        <dbReference type="Pfam" id="PF13115"/>
    </source>
</evidence>
<sequence>MSGQARWFMPFVILLLLTVGCSYEEQSQSGEMPEMIKVKLDVPEKASLHEPTRLQVKLTQGDAPLSHADHVQFQIWNELDDPPSVSPEQGMMTADELENQGAITAKEAEEGHYEIQHTFEEPGTYVVQVHVTHGAMHSMPRARIVAE</sequence>
<dbReference type="AlphaFoldDB" id="A0ABD8AQG9"/>
<accession>A0ABD8AQG9</accession>
<dbReference type="EMBL" id="CP145892">
    <property type="protein sequence ID" value="WWP19850.1"/>
    <property type="molecule type" value="Genomic_DNA"/>
</dbReference>
<evidence type="ECO:0000313" key="3">
    <source>
        <dbReference type="Proteomes" id="UP001364764"/>
    </source>
</evidence>
<reference evidence="2 3" key="1">
    <citation type="submission" date="2024-02" db="EMBL/GenBank/DDBJ databases">
        <title>Complete sequences of two Paenibacillus sp. strains and one Lysinibacillus strain isolated from the environment on STAA medium highlight biotechnological potential.</title>
        <authorList>
            <person name="Attere S.A."/>
            <person name="Piche L.C."/>
            <person name="Intertaglia L."/>
            <person name="Lami R."/>
            <person name="Charette S.J."/>
            <person name="Vincent A.T."/>
        </authorList>
    </citation>
    <scope>NUCLEOTIDE SEQUENCE [LARGE SCALE GENOMIC DNA]</scope>
    <source>
        <strain evidence="2 3">Y5S-7</strain>
    </source>
</reference>
<dbReference type="GeneID" id="93478992"/>